<feature type="non-terminal residue" evidence="2">
    <location>
        <position position="71"/>
    </location>
</feature>
<protein>
    <submittedName>
        <fullName evidence="2">Uncharacterized protein</fullName>
    </submittedName>
</protein>
<keyword evidence="1" id="KW-1133">Transmembrane helix</keyword>
<reference evidence="2" key="1">
    <citation type="submission" date="2018-05" db="EMBL/GenBank/DDBJ databases">
        <authorList>
            <person name="Lanie J.A."/>
            <person name="Ng W.-L."/>
            <person name="Kazmierczak K.M."/>
            <person name="Andrzejewski T.M."/>
            <person name="Davidsen T.M."/>
            <person name="Wayne K.J."/>
            <person name="Tettelin H."/>
            <person name="Glass J.I."/>
            <person name="Rusch D."/>
            <person name="Podicherti R."/>
            <person name="Tsui H.-C.T."/>
            <person name="Winkler M.E."/>
        </authorList>
    </citation>
    <scope>NUCLEOTIDE SEQUENCE</scope>
</reference>
<dbReference type="AlphaFoldDB" id="A0A382QVR6"/>
<keyword evidence="1" id="KW-0472">Membrane</keyword>
<feature type="transmembrane region" description="Helical" evidence="1">
    <location>
        <begin position="16"/>
        <end position="38"/>
    </location>
</feature>
<proteinExistence type="predicted"/>
<keyword evidence="1" id="KW-0812">Transmembrane</keyword>
<gene>
    <name evidence="2" type="ORF">METZ01_LOCUS341806</name>
</gene>
<sequence length="71" mass="7902">MATGIEKLNWEKIKSFFWNAIVGAILISIVGFSWLGWVTGGTAQQEAKQMSEEAVNDRLAKICVYQAIQDP</sequence>
<dbReference type="EMBL" id="UINC01116898">
    <property type="protein sequence ID" value="SVC88952.1"/>
    <property type="molecule type" value="Genomic_DNA"/>
</dbReference>
<organism evidence="2">
    <name type="scientific">marine metagenome</name>
    <dbReference type="NCBI Taxonomy" id="408172"/>
    <lineage>
        <taxon>unclassified sequences</taxon>
        <taxon>metagenomes</taxon>
        <taxon>ecological metagenomes</taxon>
    </lineage>
</organism>
<name>A0A382QVR6_9ZZZZ</name>
<evidence type="ECO:0000256" key="1">
    <source>
        <dbReference type="SAM" id="Phobius"/>
    </source>
</evidence>
<evidence type="ECO:0000313" key="2">
    <source>
        <dbReference type="EMBL" id="SVC88952.1"/>
    </source>
</evidence>
<accession>A0A382QVR6</accession>